<dbReference type="InterPro" id="IPR052949">
    <property type="entry name" value="PA_immunity-related"/>
</dbReference>
<comment type="caution">
    <text evidence="1">The sequence shown here is derived from an EMBL/GenBank/DDBJ whole genome shotgun (WGS) entry which is preliminary data.</text>
</comment>
<dbReference type="Pfam" id="PF13599">
    <property type="entry name" value="Pentapeptide_4"/>
    <property type="match status" value="1"/>
</dbReference>
<dbReference type="PANTHER" id="PTHR42999">
    <property type="entry name" value="ANTIBIOTIC RESISTANCE PROTEIN MCBG"/>
    <property type="match status" value="1"/>
</dbReference>
<proteinExistence type="predicted"/>
<dbReference type="Pfam" id="PF00805">
    <property type="entry name" value="Pentapeptide"/>
    <property type="match status" value="1"/>
</dbReference>
<organism evidence="1 2">
    <name type="scientific">Sporosarcina saromensis</name>
    <dbReference type="NCBI Taxonomy" id="359365"/>
    <lineage>
        <taxon>Bacteria</taxon>
        <taxon>Bacillati</taxon>
        <taxon>Bacillota</taxon>
        <taxon>Bacilli</taxon>
        <taxon>Bacillales</taxon>
        <taxon>Caryophanaceae</taxon>
        <taxon>Sporosarcina</taxon>
    </lineage>
</organism>
<keyword evidence="2" id="KW-1185">Reference proteome</keyword>
<dbReference type="SUPFAM" id="SSF141571">
    <property type="entry name" value="Pentapeptide repeat-like"/>
    <property type="match status" value="1"/>
</dbReference>
<dbReference type="Gene3D" id="2.160.20.80">
    <property type="entry name" value="E3 ubiquitin-protein ligase SopA"/>
    <property type="match status" value="1"/>
</dbReference>
<name>A0ABU4GBA3_9BACL</name>
<evidence type="ECO:0000313" key="1">
    <source>
        <dbReference type="EMBL" id="MDW0114276.1"/>
    </source>
</evidence>
<sequence length="216" mass="24623">MTKAKDKRQKPKLSAEHEQIRCNDVWSRDGFIEKARIEGGAMLDAEGERLVFDDCVLKDVSFASSTWRGTEFVDVRFETCDFSNAQMENVMFHRCEIIDSKMTGVDMANSNLGHVLIERCDVRYANFNFSRMKEVEFKESGLEDSDFYECDFKVVRFKECKLNNANFSETDLSGVDLSANTYDRIEVTLPKIAGCIVSKEQAVGFARVLGLTVKEE</sequence>
<evidence type="ECO:0000313" key="2">
    <source>
        <dbReference type="Proteomes" id="UP001282284"/>
    </source>
</evidence>
<dbReference type="PANTHER" id="PTHR42999:SF1">
    <property type="entry name" value="PENTAPEPTIDE REPEAT-CONTAINING PROTEIN"/>
    <property type="match status" value="1"/>
</dbReference>
<dbReference type="RefSeq" id="WP_317945187.1">
    <property type="nucleotide sequence ID" value="NZ_JAUBDI010000014.1"/>
</dbReference>
<gene>
    <name evidence="1" type="ORF">QT711_13850</name>
</gene>
<dbReference type="EMBL" id="JAUBDI010000014">
    <property type="protein sequence ID" value="MDW0114276.1"/>
    <property type="molecule type" value="Genomic_DNA"/>
</dbReference>
<accession>A0ABU4GBA3</accession>
<dbReference type="Proteomes" id="UP001282284">
    <property type="component" value="Unassembled WGS sequence"/>
</dbReference>
<dbReference type="InterPro" id="IPR001646">
    <property type="entry name" value="5peptide_repeat"/>
</dbReference>
<reference evidence="1 2" key="1">
    <citation type="submission" date="2023-06" db="EMBL/GenBank/DDBJ databases">
        <title>Sporosarcina sp. nov., isolated from Korean traditional fermented seafood 'Jeotgal'.</title>
        <authorList>
            <person name="Yang A.I."/>
            <person name="Shin N.-R."/>
        </authorList>
    </citation>
    <scope>NUCLEOTIDE SEQUENCE [LARGE SCALE GENOMIC DNA]</scope>
    <source>
        <strain evidence="1 2">KCTC13119</strain>
    </source>
</reference>
<protein>
    <submittedName>
        <fullName evidence="1">Pentapeptide repeat-containing protein</fullName>
    </submittedName>
</protein>